<feature type="transmembrane region" description="Helical" evidence="7">
    <location>
        <begin position="135"/>
        <end position="156"/>
    </location>
</feature>
<dbReference type="FunFam" id="1.20.1250.20:FF:000003">
    <property type="entry name" value="Solute carrier family 17 member 3"/>
    <property type="match status" value="1"/>
</dbReference>
<proteinExistence type="predicted"/>
<evidence type="ECO:0000256" key="3">
    <source>
        <dbReference type="ARBA" id="ARBA00022692"/>
    </source>
</evidence>
<dbReference type="SUPFAM" id="SSF103473">
    <property type="entry name" value="MFS general substrate transporter"/>
    <property type="match status" value="1"/>
</dbReference>
<name>A0A9X0D333_9CNID</name>
<feature type="transmembrane region" description="Helical" evidence="7">
    <location>
        <begin position="99"/>
        <end position="123"/>
    </location>
</feature>
<evidence type="ECO:0000256" key="1">
    <source>
        <dbReference type="ARBA" id="ARBA00004141"/>
    </source>
</evidence>
<keyword evidence="5 7" id="KW-1133">Transmembrane helix</keyword>
<keyword evidence="2" id="KW-0813">Transport</keyword>
<keyword evidence="3 7" id="KW-0812">Transmembrane</keyword>
<dbReference type="PANTHER" id="PTHR11662:SF399">
    <property type="entry name" value="FI19708P1-RELATED"/>
    <property type="match status" value="1"/>
</dbReference>
<keyword evidence="9" id="KW-1185">Reference proteome</keyword>
<dbReference type="InterPro" id="IPR036259">
    <property type="entry name" value="MFS_trans_sf"/>
</dbReference>
<reference evidence="8" key="1">
    <citation type="submission" date="2023-01" db="EMBL/GenBank/DDBJ databases">
        <title>Genome assembly of the deep-sea coral Lophelia pertusa.</title>
        <authorList>
            <person name="Herrera S."/>
            <person name="Cordes E."/>
        </authorList>
    </citation>
    <scope>NUCLEOTIDE SEQUENCE</scope>
    <source>
        <strain evidence="8">USNM1676648</strain>
        <tissue evidence="8">Polyp</tissue>
    </source>
</reference>
<dbReference type="Proteomes" id="UP001163046">
    <property type="component" value="Unassembled WGS sequence"/>
</dbReference>
<dbReference type="EMBL" id="MU825907">
    <property type="protein sequence ID" value="KAJ7383069.1"/>
    <property type="molecule type" value="Genomic_DNA"/>
</dbReference>
<dbReference type="GO" id="GO:0006820">
    <property type="term" value="P:monoatomic anion transport"/>
    <property type="evidence" value="ECO:0007669"/>
    <property type="project" value="TreeGrafter"/>
</dbReference>
<comment type="caution">
    <text evidence="8">The sequence shown here is derived from an EMBL/GenBank/DDBJ whole genome shotgun (WGS) entry which is preliminary data.</text>
</comment>
<evidence type="ECO:0000256" key="4">
    <source>
        <dbReference type="ARBA" id="ARBA00022847"/>
    </source>
</evidence>
<dbReference type="PANTHER" id="PTHR11662">
    <property type="entry name" value="SOLUTE CARRIER FAMILY 17"/>
    <property type="match status" value="1"/>
</dbReference>
<accession>A0A9X0D333</accession>
<evidence type="ECO:0008006" key="10">
    <source>
        <dbReference type="Google" id="ProtNLM"/>
    </source>
</evidence>
<evidence type="ECO:0000313" key="8">
    <source>
        <dbReference type="EMBL" id="KAJ7383069.1"/>
    </source>
</evidence>
<dbReference type="GO" id="GO:0016020">
    <property type="term" value="C:membrane"/>
    <property type="evidence" value="ECO:0007669"/>
    <property type="project" value="UniProtKB-SubCell"/>
</dbReference>
<keyword evidence="4" id="KW-0769">Symport</keyword>
<evidence type="ECO:0000256" key="7">
    <source>
        <dbReference type="SAM" id="Phobius"/>
    </source>
</evidence>
<organism evidence="8 9">
    <name type="scientific">Desmophyllum pertusum</name>
    <dbReference type="NCBI Taxonomy" id="174260"/>
    <lineage>
        <taxon>Eukaryota</taxon>
        <taxon>Metazoa</taxon>
        <taxon>Cnidaria</taxon>
        <taxon>Anthozoa</taxon>
        <taxon>Hexacorallia</taxon>
        <taxon>Scleractinia</taxon>
        <taxon>Caryophylliina</taxon>
        <taxon>Caryophylliidae</taxon>
        <taxon>Desmophyllum</taxon>
    </lineage>
</organism>
<protein>
    <recommendedName>
        <fullName evidence="10">Sialin</fullName>
    </recommendedName>
</protein>
<keyword evidence="6 7" id="KW-0472">Membrane</keyword>
<dbReference type="InterPro" id="IPR050382">
    <property type="entry name" value="MFS_Na/Anion_cotransporter"/>
</dbReference>
<dbReference type="AlphaFoldDB" id="A0A9X0D333"/>
<dbReference type="GO" id="GO:0015293">
    <property type="term" value="F:symporter activity"/>
    <property type="evidence" value="ECO:0007669"/>
    <property type="project" value="UniProtKB-KW"/>
</dbReference>
<sequence>MVLCLPAPFVLSYIVGVSSGQVADWLRYKNILTTGEVRKVFGTVGFLIPACLLVSTSYVGCDYTSLAVVLFTLALGIESANAACYTVNHLDIAPRFAGILMGITNTVGTIPGIVGPYIVGLLTNDQPTRAQWQKVFYISAGVFVVGWIVYLLIGTAENNLGTHLMRTFWCLLTLPGNQESL</sequence>
<evidence type="ECO:0000256" key="5">
    <source>
        <dbReference type="ARBA" id="ARBA00022989"/>
    </source>
</evidence>
<evidence type="ECO:0000256" key="6">
    <source>
        <dbReference type="ARBA" id="ARBA00023136"/>
    </source>
</evidence>
<evidence type="ECO:0000313" key="9">
    <source>
        <dbReference type="Proteomes" id="UP001163046"/>
    </source>
</evidence>
<feature type="transmembrane region" description="Helical" evidence="7">
    <location>
        <begin position="40"/>
        <end position="60"/>
    </location>
</feature>
<feature type="transmembrane region" description="Helical" evidence="7">
    <location>
        <begin position="6"/>
        <end position="28"/>
    </location>
</feature>
<evidence type="ECO:0000256" key="2">
    <source>
        <dbReference type="ARBA" id="ARBA00022448"/>
    </source>
</evidence>
<dbReference type="Gene3D" id="1.20.1250.20">
    <property type="entry name" value="MFS general substrate transporter like domains"/>
    <property type="match status" value="1"/>
</dbReference>
<feature type="transmembrane region" description="Helical" evidence="7">
    <location>
        <begin position="66"/>
        <end position="87"/>
    </location>
</feature>
<dbReference type="OrthoDB" id="6019972at2759"/>
<gene>
    <name evidence="8" type="ORF">OS493_030956</name>
</gene>
<comment type="subcellular location">
    <subcellularLocation>
        <location evidence="1">Membrane</location>
        <topology evidence="1">Multi-pass membrane protein</topology>
    </subcellularLocation>
</comment>